<feature type="transmembrane region" description="Helical" evidence="1">
    <location>
        <begin position="12"/>
        <end position="32"/>
    </location>
</feature>
<accession>A0A183JMW4</accession>
<evidence type="ECO:0000313" key="2">
    <source>
        <dbReference type="EMBL" id="VDO86217.1"/>
    </source>
</evidence>
<dbReference type="EMBL" id="UZAK01005003">
    <property type="protein sequence ID" value="VDO86217.1"/>
    <property type="molecule type" value="Genomic_DNA"/>
</dbReference>
<evidence type="ECO:0000313" key="3">
    <source>
        <dbReference type="Proteomes" id="UP000279833"/>
    </source>
</evidence>
<keyword evidence="3" id="KW-1185">Reference proteome</keyword>
<reference evidence="2 3" key="2">
    <citation type="submission" date="2018-11" db="EMBL/GenBank/DDBJ databases">
        <authorList>
            <consortium name="Pathogen Informatics"/>
        </authorList>
    </citation>
    <scope>NUCLEOTIDE SEQUENCE [LARGE SCALE GENOMIC DNA]</scope>
    <source>
        <strain evidence="2">Dakar</strain>
        <strain evidence="3">Dakar, Senegal</strain>
    </source>
</reference>
<keyword evidence="1" id="KW-0472">Membrane</keyword>
<organism evidence="4">
    <name type="scientific">Schistosoma curassoni</name>
    <dbReference type="NCBI Taxonomy" id="6186"/>
    <lineage>
        <taxon>Eukaryota</taxon>
        <taxon>Metazoa</taxon>
        <taxon>Spiralia</taxon>
        <taxon>Lophotrochozoa</taxon>
        <taxon>Platyhelminthes</taxon>
        <taxon>Trematoda</taxon>
        <taxon>Digenea</taxon>
        <taxon>Strigeidida</taxon>
        <taxon>Schistosomatoidea</taxon>
        <taxon>Schistosomatidae</taxon>
        <taxon>Schistosoma</taxon>
    </lineage>
</organism>
<keyword evidence="1" id="KW-1133">Transmembrane helix</keyword>
<reference evidence="4" key="1">
    <citation type="submission" date="2016-06" db="UniProtKB">
        <authorList>
            <consortium name="WormBaseParasite"/>
        </authorList>
    </citation>
    <scope>IDENTIFICATION</scope>
</reference>
<gene>
    <name evidence="2" type="ORF">SCUD_LOCUS4048</name>
</gene>
<dbReference type="WBParaSite" id="SCUD_0000404801-mRNA-1">
    <property type="protein sequence ID" value="SCUD_0000404801-mRNA-1"/>
    <property type="gene ID" value="SCUD_0000404801"/>
</dbReference>
<evidence type="ECO:0000256" key="1">
    <source>
        <dbReference type="SAM" id="Phobius"/>
    </source>
</evidence>
<dbReference type="AlphaFoldDB" id="A0A183JMW4"/>
<dbReference type="Proteomes" id="UP000279833">
    <property type="component" value="Unassembled WGS sequence"/>
</dbReference>
<name>A0A183JMW4_9TREM</name>
<proteinExistence type="predicted"/>
<sequence>MFTLRVSSQYFLLVIMEQCLLMIILGIYYHIFKFQISF</sequence>
<keyword evidence="1" id="KW-0812">Transmembrane</keyword>
<evidence type="ECO:0000313" key="4">
    <source>
        <dbReference type="WBParaSite" id="SCUD_0000404801-mRNA-1"/>
    </source>
</evidence>
<protein>
    <submittedName>
        <fullName evidence="2 4">Uncharacterized protein</fullName>
    </submittedName>
</protein>